<name>A0A9N8F2Q6_9STRA</name>
<dbReference type="AlphaFoldDB" id="A0A9N8F2Q6"/>
<organism evidence="1 2">
    <name type="scientific">Seminavis robusta</name>
    <dbReference type="NCBI Taxonomy" id="568900"/>
    <lineage>
        <taxon>Eukaryota</taxon>
        <taxon>Sar</taxon>
        <taxon>Stramenopiles</taxon>
        <taxon>Ochrophyta</taxon>
        <taxon>Bacillariophyta</taxon>
        <taxon>Bacillariophyceae</taxon>
        <taxon>Bacillariophycidae</taxon>
        <taxon>Naviculales</taxon>
        <taxon>Naviculaceae</taxon>
        <taxon>Seminavis</taxon>
    </lineage>
</organism>
<keyword evidence="2" id="KW-1185">Reference proteome</keyword>
<dbReference type="EMBL" id="CAICTM010002785">
    <property type="protein sequence ID" value="CAB9530206.1"/>
    <property type="molecule type" value="Genomic_DNA"/>
</dbReference>
<sequence length="423" mass="47661">MDDSNALTKERSCLTAMMCVNGEIHVVRGASLVGRASRVVIWFEEEVDLSLDGEEEEDGAGQALVSFLEDWQPMKDLHLIGDSTGEDDCEAPVHTLTEILRCTSANNLSRLSFGANMALCGTIEHYKALSATIQKHQPNLQVLDFPRLGIEGPTVFSEDARGFLDPLLPLLVGGESTCNIGYSPRFLTSRGVEAMFSLSHLQAVRLCNHEWPEDLVATAMQCLVENKTLTMFRVLCATIRNPETTRAICQVLEHNDTLQQLDLRFEDLDHALVHEILVSLASSKLRSFALKGMEGMPFSHCLFAAAQETLQKNLYLQVFNVWCSCCIPSSVRDTLDFYLELNKTGQRALLLENPDYNEHQTWVNALIEAKENVSSVFYFLSENPALLTQLVEQQPHVQPVTGKRKRLFRRAKYSEMKRFKCEW</sequence>
<evidence type="ECO:0000313" key="2">
    <source>
        <dbReference type="Proteomes" id="UP001153069"/>
    </source>
</evidence>
<dbReference type="Proteomes" id="UP001153069">
    <property type="component" value="Unassembled WGS sequence"/>
</dbReference>
<comment type="caution">
    <text evidence="1">The sequence shown here is derived from an EMBL/GenBank/DDBJ whole genome shotgun (WGS) entry which is preliminary data.</text>
</comment>
<evidence type="ECO:0000313" key="1">
    <source>
        <dbReference type="EMBL" id="CAB9530206.1"/>
    </source>
</evidence>
<dbReference type="SUPFAM" id="SSF52047">
    <property type="entry name" value="RNI-like"/>
    <property type="match status" value="1"/>
</dbReference>
<dbReference type="OrthoDB" id="341587at2759"/>
<proteinExistence type="predicted"/>
<gene>
    <name evidence="1" type="ORF">SEMRO_2787_G337080.1</name>
</gene>
<accession>A0A9N8F2Q6</accession>
<dbReference type="Gene3D" id="3.80.10.10">
    <property type="entry name" value="Ribonuclease Inhibitor"/>
    <property type="match status" value="1"/>
</dbReference>
<protein>
    <submittedName>
        <fullName evidence="1">Uncharacterized protein</fullName>
    </submittedName>
</protein>
<dbReference type="InterPro" id="IPR032675">
    <property type="entry name" value="LRR_dom_sf"/>
</dbReference>
<reference evidence="1" key="1">
    <citation type="submission" date="2020-06" db="EMBL/GenBank/DDBJ databases">
        <authorList>
            <consortium name="Plant Systems Biology data submission"/>
        </authorList>
    </citation>
    <scope>NUCLEOTIDE SEQUENCE</scope>
    <source>
        <strain evidence="1">D6</strain>
    </source>
</reference>